<accession>A0ABQ7CG38</accession>
<evidence type="ECO:0000313" key="2">
    <source>
        <dbReference type="Proteomes" id="UP000266723"/>
    </source>
</evidence>
<evidence type="ECO:0000313" key="1">
    <source>
        <dbReference type="EMBL" id="KAF3550108.1"/>
    </source>
</evidence>
<comment type="caution">
    <text evidence="1">The sequence shown here is derived from an EMBL/GenBank/DDBJ whole genome shotgun (WGS) entry which is preliminary data.</text>
</comment>
<gene>
    <name evidence="1" type="ORF">DY000_02002598</name>
</gene>
<proteinExistence type="predicted"/>
<sequence>MQDKGRKLNLSTDDQKKMSCAVWNNRDAGGSDHMGSLRELTIYCVQGLLKMLLEAEDSGKLLNKARTQRKRP</sequence>
<reference evidence="1 2" key="1">
    <citation type="journal article" date="2020" name="BMC Genomics">
        <title>Intraspecific diversification of the crop wild relative Brassica cretica Lam. using demographic model selection.</title>
        <authorList>
            <person name="Kioukis A."/>
            <person name="Michalopoulou V.A."/>
            <person name="Briers L."/>
            <person name="Pirintsos S."/>
            <person name="Studholme D.J."/>
            <person name="Pavlidis P."/>
            <person name="Sarris P.F."/>
        </authorList>
    </citation>
    <scope>NUCLEOTIDE SEQUENCE [LARGE SCALE GENOMIC DNA]</scope>
    <source>
        <strain evidence="2">cv. PFS-1207/04</strain>
    </source>
</reference>
<keyword evidence="2" id="KW-1185">Reference proteome</keyword>
<protein>
    <submittedName>
        <fullName evidence="1">Uncharacterized protein</fullName>
    </submittedName>
</protein>
<dbReference type="EMBL" id="QGKV02000832">
    <property type="protein sequence ID" value="KAF3550108.1"/>
    <property type="molecule type" value="Genomic_DNA"/>
</dbReference>
<dbReference type="Proteomes" id="UP000266723">
    <property type="component" value="Unassembled WGS sequence"/>
</dbReference>
<organism evidence="1 2">
    <name type="scientific">Brassica cretica</name>
    <name type="common">Mustard</name>
    <dbReference type="NCBI Taxonomy" id="69181"/>
    <lineage>
        <taxon>Eukaryota</taxon>
        <taxon>Viridiplantae</taxon>
        <taxon>Streptophyta</taxon>
        <taxon>Embryophyta</taxon>
        <taxon>Tracheophyta</taxon>
        <taxon>Spermatophyta</taxon>
        <taxon>Magnoliopsida</taxon>
        <taxon>eudicotyledons</taxon>
        <taxon>Gunneridae</taxon>
        <taxon>Pentapetalae</taxon>
        <taxon>rosids</taxon>
        <taxon>malvids</taxon>
        <taxon>Brassicales</taxon>
        <taxon>Brassicaceae</taxon>
        <taxon>Brassiceae</taxon>
        <taxon>Brassica</taxon>
    </lineage>
</organism>
<name>A0ABQ7CG38_BRACR</name>